<sequence>MKDMTLAQLNATFYGGDGVNSLVDMLGKRVEQFGSKRNAMAYRVIDRLEKGEIEEGGKKKPWEFIHLKPTEYLTFTQMWEKMINFGKGLVELGFTAGSRVGLYEETRYEWLVSLYGLWSQSLTG</sequence>
<dbReference type="VEuPathDB" id="TriTrypDB:BSAL_86020"/>
<reference evidence="3" key="1">
    <citation type="submission" date="2015-09" db="EMBL/GenBank/DDBJ databases">
        <authorList>
            <consortium name="Pathogen Informatics"/>
        </authorList>
    </citation>
    <scope>NUCLEOTIDE SEQUENCE [LARGE SCALE GENOMIC DNA]</scope>
    <source>
        <strain evidence="3">Lake Konstanz</strain>
    </source>
</reference>
<proteinExistence type="predicted"/>
<gene>
    <name evidence="2" type="ORF">BSAL_86020</name>
</gene>
<evidence type="ECO:0000313" key="3">
    <source>
        <dbReference type="Proteomes" id="UP000051952"/>
    </source>
</evidence>
<accession>A0A0S4J0X8</accession>
<keyword evidence="3" id="KW-1185">Reference proteome</keyword>
<dbReference type="SUPFAM" id="SSF56801">
    <property type="entry name" value="Acetyl-CoA synthetase-like"/>
    <property type="match status" value="1"/>
</dbReference>
<evidence type="ECO:0000313" key="2">
    <source>
        <dbReference type="EMBL" id="CUG79145.1"/>
    </source>
</evidence>
<dbReference type="InterPro" id="IPR042099">
    <property type="entry name" value="ANL_N_sf"/>
</dbReference>
<feature type="domain" description="AMP-dependent synthetase/ligase" evidence="1">
    <location>
        <begin position="61"/>
        <end position="121"/>
    </location>
</feature>
<dbReference type="EMBL" id="CYKH01001030">
    <property type="protein sequence ID" value="CUG79145.1"/>
    <property type="molecule type" value="Genomic_DNA"/>
</dbReference>
<dbReference type="AlphaFoldDB" id="A0A0S4J0X8"/>
<dbReference type="Proteomes" id="UP000051952">
    <property type="component" value="Unassembled WGS sequence"/>
</dbReference>
<name>A0A0S4J0X8_BODSA</name>
<dbReference type="Gene3D" id="3.40.50.12780">
    <property type="entry name" value="N-terminal domain of ligase-like"/>
    <property type="match status" value="1"/>
</dbReference>
<feature type="non-terminal residue" evidence="2">
    <location>
        <position position="124"/>
    </location>
</feature>
<organism evidence="2 3">
    <name type="scientific">Bodo saltans</name>
    <name type="common">Flagellated protozoan</name>
    <dbReference type="NCBI Taxonomy" id="75058"/>
    <lineage>
        <taxon>Eukaryota</taxon>
        <taxon>Discoba</taxon>
        <taxon>Euglenozoa</taxon>
        <taxon>Kinetoplastea</taxon>
        <taxon>Metakinetoplastina</taxon>
        <taxon>Eubodonida</taxon>
        <taxon>Bodonidae</taxon>
        <taxon>Bodo</taxon>
    </lineage>
</organism>
<evidence type="ECO:0000259" key="1">
    <source>
        <dbReference type="Pfam" id="PF00501"/>
    </source>
</evidence>
<dbReference type="Pfam" id="PF00501">
    <property type="entry name" value="AMP-binding"/>
    <property type="match status" value="1"/>
</dbReference>
<dbReference type="OrthoDB" id="1700726at2759"/>
<dbReference type="InterPro" id="IPR000873">
    <property type="entry name" value="AMP-dep_synth/lig_dom"/>
</dbReference>
<protein>
    <submittedName>
        <fullName evidence="2">Fatty acyl synthetase 1, putative</fullName>
    </submittedName>
</protein>